<evidence type="ECO:0000256" key="4">
    <source>
        <dbReference type="RuleBase" id="RU003690"/>
    </source>
</evidence>
<dbReference type="PRINTS" id="PR00131">
    <property type="entry name" value="GLHYDRLASE1"/>
</dbReference>
<evidence type="ECO:0000256" key="1">
    <source>
        <dbReference type="ARBA" id="ARBA00010838"/>
    </source>
</evidence>
<dbReference type="GO" id="GO:0008422">
    <property type="term" value="F:beta-glucosidase activity"/>
    <property type="evidence" value="ECO:0007669"/>
    <property type="project" value="TreeGrafter"/>
</dbReference>
<dbReference type="GO" id="GO:0005829">
    <property type="term" value="C:cytosol"/>
    <property type="evidence" value="ECO:0007669"/>
    <property type="project" value="TreeGrafter"/>
</dbReference>
<sequence length="227" mass="26241">MALSCSYVKSTNQLFFNKRAAKRVEALLNRFFIEPLLGLGYPTDIMPALNIIKSCFKPGDAERLPFDFDFIGLQYYFRVVARFSLFPPVLFATEVPPSQRKKKLTSMGLDAYPKGLSHLLDFYMGYDGIKQIVLTESGVCYTDFLRGDKVNDALRKKYHQKMLKQVKGAIQRGVPVTGYFVWTLVDNFEWREGFQPRFGLVYNDFETQKRTLKASGAWFRDFLTDNE</sequence>
<evidence type="ECO:0000256" key="2">
    <source>
        <dbReference type="ARBA" id="ARBA00022801"/>
    </source>
</evidence>
<dbReference type="AlphaFoldDB" id="A0A0E9LTI8"/>
<dbReference type="Gene3D" id="3.20.20.80">
    <property type="entry name" value="Glycosidases"/>
    <property type="match status" value="1"/>
</dbReference>
<dbReference type="SUPFAM" id="SSF51445">
    <property type="entry name" value="(Trans)glycosidases"/>
    <property type="match status" value="1"/>
</dbReference>
<gene>
    <name evidence="5" type="ORF">JCM15548_1730</name>
</gene>
<keyword evidence="2" id="KW-0378">Hydrolase</keyword>
<dbReference type="GO" id="GO:0016052">
    <property type="term" value="P:carbohydrate catabolic process"/>
    <property type="evidence" value="ECO:0007669"/>
    <property type="project" value="TreeGrafter"/>
</dbReference>
<reference evidence="5 6" key="1">
    <citation type="journal article" date="2015" name="Microbes Environ.">
        <title>Distribution and evolution of nitrogen fixation genes in the phylum bacteroidetes.</title>
        <authorList>
            <person name="Inoue J."/>
            <person name="Oshima K."/>
            <person name="Suda W."/>
            <person name="Sakamoto M."/>
            <person name="Iino T."/>
            <person name="Noda S."/>
            <person name="Hongoh Y."/>
            <person name="Hattori M."/>
            <person name="Ohkuma M."/>
        </authorList>
    </citation>
    <scope>NUCLEOTIDE SEQUENCE [LARGE SCALE GENOMIC DNA]</scope>
    <source>
        <strain evidence="5">JCM 15548</strain>
    </source>
</reference>
<name>A0A0E9LTI8_9BACT</name>
<dbReference type="PANTHER" id="PTHR10353:SF36">
    <property type="entry name" value="LP05116P"/>
    <property type="match status" value="1"/>
</dbReference>
<organism evidence="5 6">
    <name type="scientific">Geofilum rubicundum JCM 15548</name>
    <dbReference type="NCBI Taxonomy" id="1236989"/>
    <lineage>
        <taxon>Bacteria</taxon>
        <taxon>Pseudomonadati</taxon>
        <taxon>Bacteroidota</taxon>
        <taxon>Bacteroidia</taxon>
        <taxon>Marinilabiliales</taxon>
        <taxon>Marinilabiliaceae</taxon>
        <taxon>Geofilum</taxon>
    </lineage>
</organism>
<keyword evidence="6" id="KW-1185">Reference proteome</keyword>
<dbReference type="Pfam" id="PF00232">
    <property type="entry name" value="Glyco_hydro_1"/>
    <property type="match status" value="1"/>
</dbReference>
<protein>
    <submittedName>
        <fullName evidence="5">6-phospho-beta-galactosidase</fullName>
    </submittedName>
</protein>
<evidence type="ECO:0000313" key="6">
    <source>
        <dbReference type="Proteomes" id="UP000032900"/>
    </source>
</evidence>
<dbReference type="EMBL" id="BAZW01000003">
    <property type="protein sequence ID" value="GAO28613.1"/>
    <property type="molecule type" value="Genomic_DNA"/>
</dbReference>
<dbReference type="Proteomes" id="UP000032900">
    <property type="component" value="Unassembled WGS sequence"/>
</dbReference>
<evidence type="ECO:0000313" key="5">
    <source>
        <dbReference type="EMBL" id="GAO28613.1"/>
    </source>
</evidence>
<proteinExistence type="inferred from homology"/>
<dbReference type="InterPro" id="IPR001360">
    <property type="entry name" value="Glyco_hydro_1"/>
</dbReference>
<keyword evidence="3" id="KW-0326">Glycosidase</keyword>
<evidence type="ECO:0000256" key="3">
    <source>
        <dbReference type="ARBA" id="ARBA00023295"/>
    </source>
</evidence>
<comment type="similarity">
    <text evidence="1 4">Belongs to the glycosyl hydrolase 1 family.</text>
</comment>
<dbReference type="STRING" id="1236989.JCM15548_1730"/>
<dbReference type="PANTHER" id="PTHR10353">
    <property type="entry name" value="GLYCOSYL HYDROLASE"/>
    <property type="match status" value="1"/>
</dbReference>
<dbReference type="InterPro" id="IPR017853">
    <property type="entry name" value="GH"/>
</dbReference>
<comment type="caution">
    <text evidence="5">The sequence shown here is derived from an EMBL/GenBank/DDBJ whole genome shotgun (WGS) entry which is preliminary data.</text>
</comment>
<accession>A0A0E9LTI8</accession>